<dbReference type="InParanoid" id="A0A0C3A5S3"/>
<reference evidence="2" key="2">
    <citation type="submission" date="2015-01" db="EMBL/GenBank/DDBJ databases">
        <title>Evolutionary Origins and Diversification of the Mycorrhizal Mutualists.</title>
        <authorList>
            <consortium name="DOE Joint Genome Institute"/>
            <consortium name="Mycorrhizal Genomics Consortium"/>
            <person name="Kohler A."/>
            <person name="Kuo A."/>
            <person name="Nagy L.G."/>
            <person name="Floudas D."/>
            <person name="Copeland A."/>
            <person name="Barry K.W."/>
            <person name="Cichocki N."/>
            <person name="Veneault-Fourrey C."/>
            <person name="LaButti K."/>
            <person name="Lindquist E.A."/>
            <person name="Lipzen A."/>
            <person name="Lundell T."/>
            <person name="Morin E."/>
            <person name="Murat C."/>
            <person name="Riley R."/>
            <person name="Ohm R."/>
            <person name="Sun H."/>
            <person name="Tunlid A."/>
            <person name="Henrissat B."/>
            <person name="Grigoriev I.V."/>
            <person name="Hibbett D.S."/>
            <person name="Martin F."/>
        </authorList>
    </citation>
    <scope>NUCLEOTIDE SEQUENCE [LARGE SCALE GENOMIC DNA]</scope>
    <source>
        <strain evidence="2">Foug A</strain>
    </source>
</reference>
<name>A0A0C3A5S3_9AGAM</name>
<dbReference type="STRING" id="1036808.A0A0C3A5S3"/>
<dbReference type="OrthoDB" id="10006023at2759"/>
<protein>
    <submittedName>
        <fullName evidence="1">Uncharacterized protein</fullName>
    </submittedName>
</protein>
<dbReference type="HOGENOM" id="CLU_802069_0_0_1"/>
<sequence length="346" mass="37803">MIHASSRLGSESALNVKLCTIVSRTMSLPMLVNGGSECGPTNPLQGLAKQFDQDRGPQQDLSVRARQAQETFRTTQLPTPELQHDAARFFSPAADTQGLMANTTKQQHFQHAFDMAGLHESLSQLAHPGPSTSVQSPLAGAGWASDFILNHSQHRHTQGKGQLLGTSSTATVSEDVQSPISAGAASRGAPYSYQMSSMGMPMTTMATPMQGQVHGQVYRPEIQSDHMLWDKEFQSQEHLFHTSALSPVTSVKEENGHELQRPSASQTDEMARLAAQVIEAVEHEQNPKFKESAFMGLMLQLRDGDVVLDQNGQGKGAGYRFIRHYTDSRGYHYPFFVHARAGAGCE</sequence>
<proteinExistence type="predicted"/>
<dbReference type="AlphaFoldDB" id="A0A0C3A5S3"/>
<dbReference type="Proteomes" id="UP000053989">
    <property type="component" value="Unassembled WGS sequence"/>
</dbReference>
<evidence type="ECO:0000313" key="2">
    <source>
        <dbReference type="Proteomes" id="UP000053989"/>
    </source>
</evidence>
<reference evidence="1 2" key="1">
    <citation type="submission" date="2014-04" db="EMBL/GenBank/DDBJ databases">
        <authorList>
            <consortium name="DOE Joint Genome Institute"/>
            <person name="Kuo A."/>
            <person name="Kohler A."/>
            <person name="Nagy L.G."/>
            <person name="Floudas D."/>
            <person name="Copeland A."/>
            <person name="Barry K.W."/>
            <person name="Cichocki N."/>
            <person name="Veneault-Fourrey C."/>
            <person name="LaButti K."/>
            <person name="Lindquist E.A."/>
            <person name="Lipzen A."/>
            <person name="Lundell T."/>
            <person name="Morin E."/>
            <person name="Murat C."/>
            <person name="Sun H."/>
            <person name="Tunlid A."/>
            <person name="Henrissat B."/>
            <person name="Grigoriev I.V."/>
            <person name="Hibbett D.S."/>
            <person name="Martin F."/>
            <person name="Nordberg H.P."/>
            <person name="Cantor M.N."/>
            <person name="Hua S.X."/>
        </authorList>
    </citation>
    <scope>NUCLEOTIDE SEQUENCE [LARGE SCALE GENOMIC DNA]</scope>
    <source>
        <strain evidence="1 2">Foug A</strain>
    </source>
</reference>
<accession>A0A0C3A5S3</accession>
<gene>
    <name evidence="1" type="ORF">SCLCIDRAFT_812036</name>
</gene>
<organism evidence="1 2">
    <name type="scientific">Scleroderma citrinum Foug A</name>
    <dbReference type="NCBI Taxonomy" id="1036808"/>
    <lineage>
        <taxon>Eukaryota</taxon>
        <taxon>Fungi</taxon>
        <taxon>Dikarya</taxon>
        <taxon>Basidiomycota</taxon>
        <taxon>Agaricomycotina</taxon>
        <taxon>Agaricomycetes</taxon>
        <taxon>Agaricomycetidae</taxon>
        <taxon>Boletales</taxon>
        <taxon>Sclerodermatineae</taxon>
        <taxon>Sclerodermataceae</taxon>
        <taxon>Scleroderma</taxon>
    </lineage>
</organism>
<dbReference type="EMBL" id="KN822007">
    <property type="protein sequence ID" value="KIM69028.1"/>
    <property type="molecule type" value="Genomic_DNA"/>
</dbReference>
<evidence type="ECO:0000313" key="1">
    <source>
        <dbReference type="EMBL" id="KIM69028.1"/>
    </source>
</evidence>
<keyword evidence="2" id="KW-1185">Reference proteome</keyword>
<dbReference type="Gene3D" id="6.10.280.230">
    <property type="match status" value="1"/>
</dbReference>